<gene>
    <name evidence="1" type="ORF">NAES01612_LOCUS6889</name>
</gene>
<accession>A0A7S4KHF5</accession>
<dbReference type="AlphaFoldDB" id="A0A7S4KHF5"/>
<proteinExistence type="predicted"/>
<name>A0A7S4KHF5_9EUKA</name>
<dbReference type="EMBL" id="HBKR01010383">
    <property type="protein sequence ID" value="CAE2295110.1"/>
    <property type="molecule type" value="Transcribed_RNA"/>
</dbReference>
<evidence type="ECO:0000313" key="1">
    <source>
        <dbReference type="EMBL" id="CAE2295110.1"/>
    </source>
</evidence>
<organism evidence="1">
    <name type="scientific">Paramoeba aestuarina</name>
    <dbReference type="NCBI Taxonomy" id="180227"/>
    <lineage>
        <taxon>Eukaryota</taxon>
        <taxon>Amoebozoa</taxon>
        <taxon>Discosea</taxon>
        <taxon>Flabellinia</taxon>
        <taxon>Dactylopodida</taxon>
        <taxon>Paramoebidae</taxon>
        <taxon>Paramoeba</taxon>
    </lineage>
</organism>
<reference evidence="1" key="1">
    <citation type="submission" date="2021-01" db="EMBL/GenBank/DDBJ databases">
        <authorList>
            <person name="Corre E."/>
            <person name="Pelletier E."/>
            <person name="Niang G."/>
            <person name="Scheremetjew M."/>
            <person name="Finn R."/>
            <person name="Kale V."/>
            <person name="Holt S."/>
            <person name="Cochrane G."/>
            <person name="Meng A."/>
            <person name="Brown T."/>
            <person name="Cohen L."/>
        </authorList>
    </citation>
    <scope>NUCLEOTIDE SEQUENCE</scope>
    <source>
        <strain evidence="1">SoJaBio B1-5/56/2</strain>
    </source>
</reference>
<sequence length="122" mass="14299">MSSRVGGSSSGGPFSLTKFGKFARYTATPSEKEYMRMSNQKYIIEDTKRQKMYTLCRKCGNIRMTVNLDKVPSARIGLWGTCVNGLDYRHHSWVQIRSHEYQELKNLELRERLNHFIFDLQE</sequence>
<protein>
    <submittedName>
        <fullName evidence="1">Uncharacterized protein</fullName>
    </submittedName>
</protein>